<dbReference type="Proteomes" id="UP000011761">
    <property type="component" value="Unassembled WGS sequence"/>
</dbReference>
<name>M2LG71_BAUPA</name>
<dbReference type="InterPro" id="IPR002347">
    <property type="entry name" value="SDR_fam"/>
</dbReference>
<evidence type="ECO:0000313" key="3">
    <source>
        <dbReference type="Proteomes" id="UP000011761"/>
    </source>
</evidence>
<dbReference type="EMBL" id="KB445561">
    <property type="protein sequence ID" value="EMC93027.1"/>
    <property type="molecule type" value="Genomic_DNA"/>
</dbReference>
<dbReference type="OMA" id="QYAQSFA"/>
<evidence type="ECO:0000313" key="2">
    <source>
        <dbReference type="EMBL" id="EMC93027.1"/>
    </source>
</evidence>
<dbReference type="PANTHER" id="PTHR43544:SF36">
    <property type="entry name" value="CHAIN OXIDOREDUCTASE (CSGA), PUTATIVE (AFU_ORTHOLOGUE AFUA_4G00910)-RELATED"/>
    <property type="match status" value="1"/>
</dbReference>
<dbReference type="RefSeq" id="XP_007679860.1">
    <property type="nucleotide sequence ID" value="XM_007681670.1"/>
</dbReference>
<dbReference type="KEGG" id="bcom:BAUCODRAFT_37950"/>
<proteinExistence type="inferred from homology"/>
<organism evidence="2 3">
    <name type="scientific">Baudoinia panamericana (strain UAMH 10762)</name>
    <name type="common">Angels' share fungus</name>
    <name type="synonym">Baudoinia compniacensis (strain UAMH 10762)</name>
    <dbReference type="NCBI Taxonomy" id="717646"/>
    <lineage>
        <taxon>Eukaryota</taxon>
        <taxon>Fungi</taxon>
        <taxon>Dikarya</taxon>
        <taxon>Ascomycota</taxon>
        <taxon>Pezizomycotina</taxon>
        <taxon>Dothideomycetes</taxon>
        <taxon>Dothideomycetidae</taxon>
        <taxon>Mycosphaerellales</taxon>
        <taxon>Teratosphaeriaceae</taxon>
        <taxon>Baudoinia</taxon>
    </lineage>
</organism>
<accession>M2LG71</accession>
<dbReference type="Pfam" id="PF00106">
    <property type="entry name" value="adh_short"/>
    <property type="match status" value="1"/>
</dbReference>
<dbReference type="OrthoDB" id="7289984at2759"/>
<dbReference type="GO" id="GO:0005737">
    <property type="term" value="C:cytoplasm"/>
    <property type="evidence" value="ECO:0007669"/>
    <property type="project" value="TreeGrafter"/>
</dbReference>
<evidence type="ECO:0000256" key="1">
    <source>
        <dbReference type="ARBA" id="ARBA00006484"/>
    </source>
</evidence>
<dbReference type="GO" id="GO:0016491">
    <property type="term" value="F:oxidoreductase activity"/>
    <property type="evidence" value="ECO:0007669"/>
    <property type="project" value="TreeGrafter"/>
</dbReference>
<keyword evidence="3" id="KW-1185">Reference proteome</keyword>
<evidence type="ECO:0008006" key="4">
    <source>
        <dbReference type="Google" id="ProtNLM"/>
    </source>
</evidence>
<dbReference type="HOGENOM" id="CLU_010194_9_1_1"/>
<dbReference type="InterPro" id="IPR036291">
    <property type="entry name" value="NAD(P)-bd_dom_sf"/>
</dbReference>
<dbReference type="InterPro" id="IPR051468">
    <property type="entry name" value="Fungal_SecMetab_SDRs"/>
</dbReference>
<protein>
    <recommendedName>
        <fullName evidence="4">NAD(P)-binding protein</fullName>
    </recommendedName>
</protein>
<dbReference type="Gene3D" id="3.40.50.720">
    <property type="entry name" value="NAD(P)-binding Rossmann-like Domain"/>
    <property type="match status" value="1"/>
</dbReference>
<dbReference type="GeneID" id="19113388"/>
<dbReference type="PANTHER" id="PTHR43544">
    <property type="entry name" value="SHORT-CHAIN DEHYDROGENASE/REDUCTASE"/>
    <property type="match status" value="1"/>
</dbReference>
<dbReference type="PRINTS" id="PR00081">
    <property type="entry name" value="GDHRDH"/>
</dbReference>
<gene>
    <name evidence="2" type="ORF">BAUCODRAFT_37950</name>
</gene>
<comment type="similarity">
    <text evidence="1">Belongs to the short-chain dehydrogenases/reductases (SDR) family.</text>
</comment>
<dbReference type="eggNOG" id="KOG1611">
    <property type="taxonomic scope" value="Eukaryota"/>
</dbReference>
<dbReference type="SUPFAM" id="SSF51735">
    <property type="entry name" value="NAD(P)-binding Rossmann-fold domains"/>
    <property type="match status" value="1"/>
</dbReference>
<sequence>MATIAVSGTSRGIGLELVKQLVDLPHAQVSKVFALSRGKPTDALQALIDKHIDRVTHTSAAVDDDASVQQAAKTVESHLGDRGLDILVNNAGIAPWNTSGKMGTLPVELLTRSFEVNVVGTHRVTSAFLPLLEKGKMKLVVNMGTTLASITWAERYAFAPTQAYNISKTALNMMNKQYAMSYADQGFTFVCVSPGISSQSQLRSFLTSQVITDRTAVAQN</sequence>
<reference evidence="2 3" key="1">
    <citation type="journal article" date="2012" name="PLoS Pathog.">
        <title>Diverse lifestyles and strategies of plant pathogenesis encoded in the genomes of eighteen Dothideomycetes fungi.</title>
        <authorList>
            <person name="Ohm R.A."/>
            <person name="Feau N."/>
            <person name="Henrissat B."/>
            <person name="Schoch C.L."/>
            <person name="Horwitz B.A."/>
            <person name="Barry K.W."/>
            <person name="Condon B.J."/>
            <person name="Copeland A.C."/>
            <person name="Dhillon B."/>
            <person name="Glaser F."/>
            <person name="Hesse C.N."/>
            <person name="Kosti I."/>
            <person name="LaButti K."/>
            <person name="Lindquist E.A."/>
            <person name="Lucas S."/>
            <person name="Salamov A.A."/>
            <person name="Bradshaw R.E."/>
            <person name="Ciuffetti L."/>
            <person name="Hamelin R.C."/>
            <person name="Kema G.H.J."/>
            <person name="Lawrence C."/>
            <person name="Scott J.A."/>
            <person name="Spatafora J.W."/>
            <person name="Turgeon B.G."/>
            <person name="de Wit P.J.G.M."/>
            <person name="Zhong S."/>
            <person name="Goodwin S.B."/>
            <person name="Grigoriev I.V."/>
        </authorList>
    </citation>
    <scope>NUCLEOTIDE SEQUENCE [LARGE SCALE GENOMIC DNA]</scope>
    <source>
        <strain evidence="2 3">UAMH 10762</strain>
    </source>
</reference>
<dbReference type="AlphaFoldDB" id="M2LG71"/>